<evidence type="ECO:0000256" key="1">
    <source>
        <dbReference type="SAM" id="SignalP"/>
    </source>
</evidence>
<keyword evidence="1" id="KW-0732">Signal</keyword>
<organism evidence="2">
    <name type="scientific">Erythrolobus australicus</name>
    <dbReference type="NCBI Taxonomy" id="1077150"/>
    <lineage>
        <taxon>Eukaryota</taxon>
        <taxon>Rhodophyta</taxon>
        <taxon>Bangiophyceae</taxon>
        <taxon>Porphyridiales</taxon>
        <taxon>Porphyridiaceae</taxon>
        <taxon>Erythrolobus</taxon>
    </lineage>
</organism>
<name>A0A7S1XIX0_9RHOD</name>
<feature type="chain" id="PRO_5030538810" evidence="1">
    <location>
        <begin position="22"/>
        <end position="205"/>
    </location>
</feature>
<dbReference type="EMBL" id="HBGI01002726">
    <property type="protein sequence ID" value="CAD9240018.1"/>
    <property type="molecule type" value="Transcribed_RNA"/>
</dbReference>
<evidence type="ECO:0000313" key="2">
    <source>
        <dbReference type="EMBL" id="CAD9240018.1"/>
    </source>
</evidence>
<protein>
    <submittedName>
        <fullName evidence="2">Uncharacterized protein</fullName>
    </submittedName>
</protein>
<reference evidence="2" key="1">
    <citation type="submission" date="2021-01" db="EMBL/GenBank/DDBJ databases">
        <authorList>
            <person name="Corre E."/>
            <person name="Pelletier E."/>
            <person name="Niang G."/>
            <person name="Scheremetjew M."/>
            <person name="Finn R."/>
            <person name="Kale V."/>
            <person name="Holt S."/>
            <person name="Cochrane G."/>
            <person name="Meng A."/>
            <person name="Brown T."/>
            <person name="Cohen L."/>
        </authorList>
    </citation>
    <scope>NUCLEOTIDE SEQUENCE</scope>
    <source>
        <strain evidence="2">CCMP3124</strain>
    </source>
</reference>
<proteinExistence type="predicted"/>
<sequence length="205" mass="20920">MRSRSLLALAPLILVVELALAQTCPCTQQTDATCEVLELSGPGTCSSSAFTCNKCLCVTEGLGTSTCDVESAQALVFTGSGSECALQSVSYAKCPEVAAVGWTAAADNGQHCDRACTAVNGTCNVDRLIALNDLGGVDNTAFAAVFSEVGLTCRFFVDDPNLGAPLYYSGGCGYSSSKTPVCGAALAYGSSVRVCCCGADEDCPI</sequence>
<feature type="signal peptide" evidence="1">
    <location>
        <begin position="1"/>
        <end position="21"/>
    </location>
</feature>
<dbReference type="AlphaFoldDB" id="A0A7S1XIX0"/>
<gene>
    <name evidence="2" type="ORF">EAUS1353_LOCUS1756</name>
</gene>
<accession>A0A7S1XIX0</accession>